<feature type="transmembrane region" description="Helical" evidence="8">
    <location>
        <begin position="458"/>
        <end position="477"/>
    </location>
</feature>
<dbReference type="AlphaFoldDB" id="A0A8H5BTX4"/>
<dbReference type="InterPro" id="IPR051143">
    <property type="entry name" value="TrkH_K-transport"/>
</dbReference>
<feature type="transmembrane region" description="Helical" evidence="8">
    <location>
        <begin position="570"/>
        <end position="597"/>
    </location>
</feature>
<evidence type="ECO:0000313" key="10">
    <source>
        <dbReference type="Proteomes" id="UP000567179"/>
    </source>
</evidence>
<comment type="caution">
    <text evidence="9">The sequence shown here is derived from an EMBL/GenBank/DDBJ whole genome shotgun (WGS) entry which is preliminary data.</text>
</comment>
<keyword evidence="4 8" id="KW-1133">Transmembrane helix</keyword>
<dbReference type="GO" id="GO:1990573">
    <property type="term" value="P:potassium ion import across plasma membrane"/>
    <property type="evidence" value="ECO:0007669"/>
    <property type="project" value="TreeGrafter"/>
</dbReference>
<comment type="subcellular location">
    <subcellularLocation>
        <location evidence="1">Membrane</location>
        <topology evidence="1">Multi-pass membrane protein</topology>
    </subcellularLocation>
</comment>
<evidence type="ECO:0000256" key="6">
    <source>
        <dbReference type="ARBA" id="ARBA00023136"/>
    </source>
</evidence>
<feature type="transmembrane region" description="Helical" evidence="8">
    <location>
        <begin position="618"/>
        <end position="645"/>
    </location>
</feature>
<keyword evidence="2" id="KW-0813">Transport</keyword>
<evidence type="ECO:0000256" key="5">
    <source>
        <dbReference type="ARBA" id="ARBA00023065"/>
    </source>
</evidence>
<feature type="transmembrane region" description="Helical" evidence="8">
    <location>
        <begin position="489"/>
        <end position="513"/>
    </location>
</feature>
<keyword evidence="10" id="KW-1185">Reference proteome</keyword>
<sequence length="882" mass="98535">MDDGEGMTGLEMGLNEKGYNSGNASPPRPNRHPFLWALDYILEETTFFRAHLAAFTFVPLIFSGIFFASNGQFHVKFLDSMFLCYSAMTVTGLSTVNLSTLTGFQQAILYFLMTIGDITIVAWTMVLIRKRFFKTHCEYVVAKRPNGRTLKSRASFIKSISAPIGAAFKQRQPTPRQNPPPPPPNTAAGDTPRYNFIEPTPAPTLVGIPDVPGNPTYGLVYGEGQGPYGARIHASPKSENNLVLSPHPQDLPASILSPTSHVTSNFFSPTSETGTRPTVGFASAVSPRTGYYNPMMNNVRGRAPSRRSATVMSSRSRIHELRVVSHSAKHNGLGGFPGPVEVLNKVAKMVVPGTYRRFERTLSMDTNQTLRSSSIPWLTFSGLRVGRNSDFHTETLTDEQLEDIGGAEYRALRLLSYIVPAYFVLWQFFAILLFLPWLVSTHRYDDVFANQFRNVPKLWFAFFQVMGAYTGGGLSLVDLGMLPFGNAYLMIVALSLVILAGNHALPIFLRLFIWTSSKLLPNDSEAQVALSFLLDHPRRCFLYMFEHRFPHHGGNTYGMISYRFPSHQTWFLVIVLILFSIVEWICFLVLNIGILVYEALPTAQKVIDGLFQGLAARASGFSIVPLASYAPALQFLYVVMMYIAVCDTFPRLTKDKLADFGFFPCFQVYPVAISIRSTNVYEEKSLGVFEEDPEDDDEEPSDLNNIPSSKERVGRYLGWHLRRQLSIDIWWLVSAVFLVAIIERANLQDDSKKWFDLFRVLFELVSAFGGIGLSLALPSDNFSFAGAMSPLSKLVIIVIMVRGRHRGLPVAVDRAVVLPSELVTQTHDAKGKPQQTHGQRMSHESRYENILSPVMENGVGTVMEMADQDLSNVETLNENEIE</sequence>
<feature type="transmembrane region" description="Helical" evidence="8">
    <location>
        <begin position="757"/>
        <end position="776"/>
    </location>
</feature>
<evidence type="ECO:0000256" key="2">
    <source>
        <dbReference type="ARBA" id="ARBA00022448"/>
    </source>
</evidence>
<evidence type="ECO:0008006" key="11">
    <source>
        <dbReference type="Google" id="ProtNLM"/>
    </source>
</evidence>
<dbReference type="Proteomes" id="UP000567179">
    <property type="component" value="Unassembled WGS sequence"/>
</dbReference>
<evidence type="ECO:0000256" key="8">
    <source>
        <dbReference type="SAM" id="Phobius"/>
    </source>
</evidence>
<protein>
    <recommendedName>
        <fullName evidence="11">Potassium transport protein</fullName>
    </recommendedName>
</protein>
<feature type="transmembrane region" description="Helical" evidence="8">
    <location>
        <begin position="107"/>
        <end position="128"/>
    </location>
</feature>
<gene>
    <name evidence="9" type="ORF">D9619_009121</name>
</gene>
<organism evidence="9 10">
    <name type="scientific">Psilocybe cf. subviscida</name>
    <dbReference type="NCBI Taxonomy" id="2480587"/>
    <lineage>
        <taxon>Eukaryota</taxon>
        <taxon>Fungi</taxon>
        <taxon>Dikarya</taxon>
        <taxon>Basidiomycota</taxon>
        <taxon>Agaricomycotina</taxon>
        <taxon>Agaricomycetes</taxon>
        <taxon>Agaricomycetidae</taxon>
        <taxon>Agaricales</taxon>
        <taxon>Agaricineae</taxon>
        <taxon>Strophariaceae</taxon>
        <taxon>Psilocybe</taxon>
    </lineage>
</organism>
<dbReference type="OrthoDB" id="9999863at2759"/>
<dbReference type="GO" id="GO:0030007">
    <property type="term" value="P:intracellular potassium ion homeostasis"/>
    <property type="evidence" value="ECO:0007669"/>
    <property type="project" value="TreeGrafter"/>
</dbReference>
<dbReference type="InterPro" id="IPR003445">
    <property type="entry name" value="Cat_transpt"/>
</dbReference>
<dbReference type="GO" id="GO:0005886">
    <property type="term" value="C:plasma membrane"/>
    <property type="evidence" value="ECO:0007669"/>
    <property type="project" value="TreeGrafter"/>
</dbReference>
<accession>A0A8H5BTX4</accession>
<keyword evidence="3 8" id="KW-0812">Transmembrane</keyword>
<evidence type="ECO:0000313" key="9">
    <source>
        <dbReference type="EMBL" id="KAF5329479.1"/>
    </source>
</evidence>
<keyword evidence="6 8" id="KW-0472">Membrane</keyword>
<dbReference type="Pfam" id="PF02386">
    <property type="entry name" value="TrkH"/>
    <property type="match status" value="3"/>
</dbReference>
<feature type="transmembrane region" description="Helical" evidence="8">
    <location>
        <begin position="729"/>
        <end position="745"/>
    </location>
</feature>
<feature type="compositionally biased region" description="Pro residues" evidence="7">
    <location>
        <begin position="176"/>
        <end position="185"/>
    </location>
</feature>
<dbReference type="PANTHER" id="PTHR31064:SF30">
    <property type="entry name" value="HIGH-AFFINITY POTASSIUM TRANSPORT PROTEIN-RELATED"/>
    <property type="match status" value="1"/>
</dbReference>
<keyword evidence="5" id="KW-0406">Ion transport</keyword>
<feature type="region of interest" description="Disordered" evidence="7">
    <location>
        <begin position="169"/>
        <end position="192"/>
    </location>
</feature>
<name>A0A8H5BTX4_9AGAR</name>
<feature type="transmembrane region" description="Helical" evidence="8">
    <location>
        <begin position="414"/>
        <end position="438"/>
    </location>
</feature>
<evidence type="ECO:0000256" key="4">
    <source>
        <dbReference type="ARBA" id="ARBA00022989"/>
    </source>
</evidence>
<evidence type="ECO:0000256" key="1">
    <source>
        <dbReference type="ARBA" id="ARBA00004141"/>
    </source>
</evidence>
<feature type="transmembrane region" description="Helical" evidence="8">
    <location>
        <begin position="80"/>
        <end position="101"/>
    </location>
</feature>
<reference evidence="9 10" key="1">
    <citation type="journal article" date="2020" name="ISME J.">
        <title>Uncovering the hidden diversity of litter-decomposition mechanisms in mushroom-forming fungi.</title>
        <authorList>
            <person name="Floudas D."/>
            <person name="Bentzer J."/>
            <person name="Ahren D."/>
            <person name="Johansson T."/>
            <person name="Persson P."/>
            <person name="Tunlid A."/>
        </authorList>
    </citation>
    <scope>NUCLEOTIDE SEQUENCE [LARGE SCALE GENOMIC DNA]</scope>
    <source>
        <strain evidence="9 10">CBS 101986</strain>
    </source>
</reference>
<dbReference type="GO" id="GO:0140107">
    <property type="term" value="F:high-affinity potassium ion transmembrane transporter activity"/>
    <property type="evidence" value="ECO:0007669"/>
    <property type="project" value="TreeGrafter"/>
</dbReference>
<feature type="transmembrane region" description="Helical" evidence="8">
    <location>
        <begin position="48"/>
        <end position="68"/>
    </location>
</feature>
<dbReference type="PANTHER" id="PTHR31064">
    <property type="entry name" value="POTASSIUM TRANSPORT PROTEIN DDB_G0292412-RELATED"/>
    <property type="match status" value="1"/>
</dbReference>
<proteinExistence type="predicted"/>
<dbReference type="EMBL" id="JAACJJ010000002">
    <property type="protein sequence ID" value="KAF5329479.1"/>
    <property type="molecule type" value="Genomic_DNA"/>
</dbReference>
<evidence type="ECO:0000256" key="7">
    <source>
        <dbReference type="SAM" id="MobiDB-lite"/>
    </source>
</evidence>
<evidence type="ECO:0000256" key="3">
    <source>
        <dbReference type="ARBA" id="ARBA00022692"/>
    </source>
</evidence>